<evidence type="ECO:0000313" key="2">
    <source>
        <dbReference type="EMBL" id="NGX88601.1"/>
    </source>
</evidence>
<keyword evidence="3" id="KW-1185">Reference proteome</keyword>
<evidence type="ECO:0000259" key="1">
    <source>
        <dbReference type="Pfam" id="PF15977"/>
    </source>
</evidence>
<reference evidence="2 3" key="1">
    <citation type="submission" date="2020-01" db="EMBL/GenBank/DDBJ databases">
        <authorList>
            <person name="Lee S.D."/>
        </authorList>
    </citation>
    <scope>NUCLEOTIDE SEQUENCE [LARGE SCALE GENOMIC DNA]</scope>
    <source>
        <strain evidence="2 3">Lac-M11</strain>
    </source>
</reference>
<dbReference type="RefSeq" id="WP_165060156.1">
    <property type="nucleotide sequence ID" value="NZ_JAADJS010000003.1"/>
</dbReference>
<comment type="caution">
    <text evidence="2">The sequence shown here is derived from an EMBL/GenBank/DDBJ whole genome shotgun (WGS) entry which is preliminary data.</text>
</comment>
<feature type="domain" description="IprA winged helix-turn-helix" evidence="1">
    <location>
        <begin position="138"/>
        <end position="203"/>
    </location>
</feature>
<protein>
    <recommendedName>
        <fullName evidence="1">IprA winged helix-turn-helix domain-containing protein</fullName>
    </recommendedName>
</protein>
<accession>A0A6M2B7I9</accession>
<organism evidence="2 3">
    <name type="scientific">Rahnella contaminans</name>
    <dbReference type="NCBI Taxonomy" id="2703882"/>
    <lineage>
        <taxon>Bacteria</taxon>
        <taxon>Pseudomonadati</taxon>
        <taxon>Pseudomonadota</taxon>
        <taxon>Gammaproteobacteria</taxon>
        <taxon>Enterobacterales</taxon>
        <taxon>Yersiniaceae</taxon>
        <taxon>Rahnella</taxon>
    </lineage>
</organism>
<proteinExistence type="predicted"/>
<dbReference type="InterPro" id="IPR018490">
    <property type="entry name" value="cNMP-bd_dom_sf"/>
</dbReference>
<dbReference type="EMBL" id="JAADJS010000003">
    <property type="protein sequence ID" value="NGX88601.1"/>
    <property type="molecule type" value="Genomic_DNA"/>
</dbReference>
<evidence type="ECO:0000313" key="3">
    <source>
        <dbReference type="Proteomes" id="UP000476696"/>
    </source>
</evidence>
<name>A0A6M2B7I9_9GAMM</name>
<dbReference type="SUPFAM" id="SSF51206">
    <property type="entry name" value="cAMP-binding domain-like"/>
    <property type="match status" value="1"/>
</dbReference>
<dbReference type="Proteomes" id="UP000476696">
    <property type="component" value="Unassembled WGS sequence"/>
</dbReference>
<sequence>MSEKPLEILQQLHDCLMAEGVSFTFNKGEKIQIEQEEKENIVYFLESGCVFIYNEEKEWLLDVVDSAMLLGASGIVFKEYEGSCAVAVNVCQGFWLTASRAKALLNQSNLWYELSIWLSYLAFYLKHRECDLLGSNNYCIVRAMLIRMQRIRPEVRQKLGVLEFIQQRSKISRTVIAEILCELRKGNYIEMDKGKLIQINRLPANY</sequence>
<gene>
    <name evidence="2" type="ORF">GW579_16100</name>
</gene>
<dbReference type="AlphaFoldDB" id="A0A6M2B7I9"/>
<dbReference type="Gene3D" id="2.60.120.10">
    <property type="entry name" value="Jelly Rolls"/>
    <property type="match status" value="1"/>
</dbReference>
<dbReference type="Pfam" id="PF15977">
    <property type="entry name" value="HTH_46"/>
    <property type="match status" value="1"/>
</dbReference>
<dbReference type="InterPro" id="IPR041687">
    <property type="entry name" value="HTH_46"/>
</dbReference>
<dbReference type="InterPro" id="IPR014710">
    <property type="entry name" value="RmlC-like_jellyroll"/>
</dbReference>
<reference evidence="2 3" key="2">
    <citation type="submission" date="2020-03" db="EMBL/GenBank/DDBJ databases">
        <title>Rahnella aceri sp. nov., isoated from traditional Jeju Makgeolli.</title>
        <authorList>
            <person name="Kim I.S."/>
            <person name="Jeon D."/>
        </authorList>
    </citation>
    <scope>NUCLEOTIDE SEQUENCE [LARGE SCALE GENOMIC DNA]</scope>
    <source>
        <strain evidence="2 3">Lac-M11</strain>
    </source>
</reference>